<sequence length="185" mass="21123">MHKIASDLYRLKTTYQQSLEQQQFSSTDPLIKLARRVDAERIYDPPGELSKNGKRHDNDFEEVSNILIIPTNKEILSDRSPFLPSTLHNSLHFLPDGPARLLDTQFRLLREDLLNPIRGGLSNLLTALLQEYHSSTNDIKLSKELKKIQDGGGRFSYNNGVNENGDLQVYTNIRFANIICDKRKG</sequence>
<dbReference type="Proteomes" id="UP000234323">
    <property type="component" value="Unassembled WGS sequence"/>
</dbReference>
<proteinExistence type="predicted"/>
<name>A0A2I1H2A9_9GLOM</name>
<dbReference type="EMBL" id="LLXI01001311">
    <property type="protein sequence ID" value="PKY53023.1"/>
    <property type="molecule type" value="Genomic_DNA"/>
</dbReference>
<feature type="non-terminal residue" evidence="1">
    <location>
        <position position="185"/>
    </location>
</feature>
<dbReference type="VEuPathDB" id="FungiDB:RhiirA1_410997"/>
<protein>
    <submittedName>
        <fullName evidence="1">Uncharacterized protein</fullName>
    </submittedName>
</protein>
<accession>A0A2I1H2A9</accession>
<evidence type="ECO:0000313" key="1">
    <source>
        <dbReference type="EMBL" id="PKY53023.1"/>
    </source>
</evidence>
<keyword evidence="2" id="KW-1185">Reference proteome</keyword>
<comment type="caution">
    <text evidence="1">The sequence shown here is derived from an EMBL/GenBank/DDBJ whole genome shotgun (WGS) entry which is preliminary data.</text>
</comment>
<reference evidence="1 2" key="1">
    <citation type="submission" date="2015-10" db="EMBL/GenBank/DDBJ databases">
        <title>Genome analyses suggest a sexual origin of heterokaryosis in a supposedly ancient asexual fungus.</title>
        <authorList>
            <person name="Ropars J."/>
            <person name="Sedzielewska K."/>
            <person name="Noel J."/>
            <person name="Charron P."/>
            <person name="Farinelli L."/>
            <person name="Marton T."/>
            <person name="Kruger M."/>
            <person name="Pelin A."/>
            <person name="Brachmann A."/>
            <person name="Corradi N."/>
        </authorList>
    </citation>
    <scope>NUCLEOTIDE SEQUENCE [LARGE SCALE GENOMIC DNA]</scope>
    <source>
        <strain evidence="1 2">A4</strain>
    </source>
</reference>
<evidence type="ECO:0000313" key="2">
    <source>
        <dbReference type="Proteomes" id="UP000234323"/>
    </source>
</evidence>
<gene>
    <name evidence="1" type="ORF">RhiirA4_408768</name>
</gene>
<organism evidence="1 2">
    <name type="scientific">Rhizophagus irregularis</name>
    <dbReference type="NCBI Taxonomy" id="588596"/>
    <lineage>
        <taxon>Eukaryota</taxon>
        <taxon>Fungi</taxon>
        <taxon>Fungi incertae sedis</taxon>
        <taxon>Mucoromycota</taxon>
        <taxon>Glomeromycotina</taxon>
        <taxon>Glomeromycetes</taxon>
        <taxon>Glomerales</taxon>
        <taxon>Glomeraceae</taxon>
        <taxon>Rhizophagus</taxon>
    </lineage>
</organism>
<dbReference type="AlphaFoldDB" id="A0A2I1H2A9"/>